<dbReference type="GO" id="GO:0005634">
    <property type="term" value="C:nucleus"/>
    <property type="evidence" value="ECO:0007669"/>
    <property type="project" value="TreeGrafter"/>
</dbReference>
<dbReference type="Proteomes" id="UP000673691">
    <property type="component" value="Unassembled WGS sequence"/>
</dbReference>
<sequence length="322" mass="34762">MPARKPGRFYTANRRLPPLRKAPCLAWPNCCHRLGRFRVHGAVRHTLFSLLKTGAGRTSQAKHYNPPTRDGKPHGITSDMTASSLANTASYAAAERLIRRKAEIEEQLASLESSLSSVSYGRRPASICSTPRMLRSSKRPPTHTPTRNSRARAPDAVVQQNGVGMQGPLVDSEGFPRTDIDVPGVRETRVRVIAELRMSARSPLASFGILELRNDLAEVMTQAEKAIHAVHAETRESRSCEMECDTAGDASGSSEGQTGALRGAENGSERMMPSYPAAFAVVNAVAPDSPAKSAVSALSRCMRTVMDSPSNPVRIADAGDYV</sequence>
<feature type="domain" description="Nas2 N-terminal" evidence="2">
    <location>
        <begin position="157"/>
        <end position="193"/>
    </location>
</feature>
<dbReference type="EMBL" id="JAEFCI010005164">
    <property type="protein sequence ID" value="KAG5460480.1"/>
    <property type="molecule type" value="Genomic_DNA"/>
</dbReference>
<reference evidence="3 4" key="1">
    <citation type="journal article" name="Sci. Rep.">
        <title>Genome-scale phylogenetic analyses confirm Olpidium as the closest living zoosporic fungus to the non-flagellated, terrestrial fungi.</title>
        <authorList>
            <person name="Chang Y."/>
            <person name="Rochon D."/>
            <person name="Sekimoto S."/>
            <person name="Wang Y."/>
            <person name="Chovatia M."/>
            <person name="Sandor L."/>
            <person name="Salamov A."/>
            <person name="Grigoriev I.V."/>
            <person name="Stajich J.E."/>
            <person name="Spatafora J.W."/>
        </authorList>
    </citation>
    <scope>NUCLEOTIDE SEQUENCE [LARGE SCALE GENOMIC DNA]</scope>
    <source>
        <strain evidence="3">S191</strain>
    </source>
</reference>
<organism evidence="3 4">
    <name type="scientific">Olpidium bornovanus</name>
    <dbReference type="NCBI Taxonomy" id="278681"/>
    <lineage>
        <taxon>Eukaryota</taxon>
        <taxon>Fungi</taxon>
        <taxon>Fungi incertae sedis</taxon>
        <taxon>Olpidiomycota</taxon>
        <taxon>Olpidiomycotina</taxon>
        <taxon>Olpidiomycetes</taxon>
        <taxon>Olpidiales</taxon>
        <taxon>Olpidiaceae</taxon>
        <taxon>Olpidium</taxon>
    </lineage>
</organism>
<name>A0A8H7ZW55_9FUNG</name>
<dbReference type="Pfam" id="PF18265">
    <property type="entry name" value="Nas2_N"/>
    <property type="match status" value="1"/>
</dbReference>
<evidence type="ECO:0000313" key="4">
    <source>
        <dbReference type="Proteomes" id="UP000673691"/>
    </source>
</evidence>
<dbReference type="AlphaFoldDB" id="A0A8H7ZW55"/>
<feature type="region of interest" description="Disordered" evidence="1">
    <location>
        <begin position="244"/>
        <end position="269"/>
    </location>
</feature>
<accession>A0A8H7ZW55</accession>
<keyword evidence="4" id="KW-1185">Reference proteome</keyword>
<proteinExistence type="predicted"/>
<dbReference type="Gene3D" id="6.10.140.1710">
    <property type="match status" value="1"/>
</dbReference>
<comment type="caution">
    <text evidence="3">The sequence shown here is derived from an EMBL/GenBank/DDBJ whole genome shotgun (WGS) entry which is preliminary data.</text>
</comment>
<evidence type="ECO:0000313" key="3">
    <source>
        <dbReference type="EMBL" id="KAG5460480.1"/>
    </source>
</evidence>
<gene>
    <name evidence="3" type="ORF">BJ554DRAFT_7467</name>
</gene>
<dbReference type="PANTHER" id="PTHR12651">
    <property type="entry name" value="26S PROTEASOME NON-ATPASE REGULATORY SUBUNIT 9"/>
    <property type="match status" value="1"/>
</dbReference>
<dbReference type="OrthoDB" id="72325at2759"/>
<dbReference type="InterPro" id="IPR035269">
    <property type="entry name" value="PSMD9"/>
</dbReference>
<evidence type="ECO:0000256" key="1">
    <source>
        <dbReference type="SAM" id="MobiDB-lite"/>
    </source>
</evidence>
<protein>
    <recommendedName>
        <fullName evidence="2">Nas2 N-terminal domain-containing protein</fullName>
    </recommendedName>
</protein>
<dbReference type="PANTHER" id="PTHR12651:SF1">
    <property type="entry name" value="26S PROTEASOME NON-ATPASE REGULATORY SUBUNIT 9"/>
    <property type="match status" value="1"/>
</dbReference>
<dbReference type="GO" id="GO:0005737">
    <property type="term" value="C:cytoplasm"/>
    <property type="evidence" value="ECO:0007669"/>
    <property type="project" value="TreeGrafter"/>
</dbReference>
<feature type="region of interest" description="Disordered" evidence="1">
    <location>
        <begin position="132"/>
        <end position="154"/>
    </location>
</feature>
<dbReference type="InterPro" id="IPR040815">
    <property type="entry name" value="Nas2_N"/>
</dbReference>
<evidence type="ECO:0000259" key="2">
    <source>
        <dbReference type="Pfam" id="PF18265"/>
    </source>
</evidence>
<dbReference type="GO" id="GO:0070682">
    <property type="term" value="P:proteasome regulatory particle assembly"/>
    <property type="evidence" value="ECO:0007669"/>
    <property type="project" value="InterPro"/>
</dbReference>